<dbReference type="InterPro" id="IPR009526">
    <property type="entry name" value="DUF1146"/>
</dbReference>
<dbReference type="AlphaFoldDB" id="G5JQL3"/>
<gene>
    <name evidence="2" type="ORF">STRCR_1815</name>
</gene>
<dbReference type="EMBL" id="AEUV02000002">
    <property type="protein sequence ID" value="EHI74518.1"/>
    <property type="molecule type" value="Genomic_DNA"/>
</dbReference>
<dbReference type="NCBIfam" id="TIGR02327">
    <property type="entry name" value="int_mem_ywzB"/>
    <property type="match status" value="1"/>
</dbReference>
<dbReference type="STRING" id="873449.STRCR_1815"/>
<keyword evidence="1" id="KW-0812">Transmembrane</keyword>
<accession>G5JQL3</accession>
<evidence type="ECO:0000313" key="2">
    <source>
        <dbReference type="EMBL" id="EHI74518.1"/>
    </source>
</evidence>
<comment type="caution">
    <text evidence="2">The sequence shown here is derived from an EMBL/GenBank/DDBJ whole genome shotgun (WGS) entry which is preliminary data.</text>
</comment>
<keyword evidence="3" id="KW-1185">Reference proteome</keyword>
<organism evidence="2 3">
    <name type="scientific">Streptococcus criceti HS-6</name>
    <dbReference type="NCBI Taxonomy" id="873449"/>
    <lineage>
        <taxon>Bacteria</taxon>
        <taxon>Bacillati</taxon>
        <taxon>Bacillota</taxon>
        <taxon>Bacilli</taxon>
        <taxon>Lactobacillales</taxon>
        <taxon>Streptococcaceae</taxon>
        <taxon>Streptococcus</taxon>
    </lineage>
</organism>
<evidence type="ECO:0000256" key="1">
    <source>
        <dbReference type="SAM" id="Phobius"/>
    </source>
</evidence>
<keyword evidence="1" id="KW-0472">Membrane</keyword>
<keyword evidence="1" id="KW-1133">Transmembrane helix</keyword>
<feature type="transmembrane region" description="Helical" evidence="1">
    <location>
        <begin position="46"/>
        <end position="74"/>
    </location>
</feature>
<dbReference type="Pfam" id="PF06612">
    <property type="entry name" value="DUF1146"/>
    <property type="match status" value="1"/>
</dbReference>
<name>G5JQL3_STRCG</name>
<reference evidence="2" key="1">
    <citation type="submission" date="2011-07" db="EMBL/GenBank/DDBJ databases">
        <authorList>
            <person name="Stanhope M.J."/>
            <person name="Durkin A.S."/>
            <person name="Hostetler J."/>
            <person name="Kim M."/>
            <person name="Radune D."/>
            <person name="Singh I."/>
            <person name="Town C.D."/>
        </authorList>
    </citation>
    <scope>NUCLEOTIDE SEQUENCE [LARGE SCALE GENOMIC DNA]</scope>
    <source>
        <strain evidence="2">HS-6</strain>
    </source>
</reference>
<feature type="transmembrane region" description="Helical" evidence="1">
    <location>
        <begin position="6"/>
        <end position="25"/>
    </location>
</feature>
<protein>
    <recommendedName>
        <fullName evidence="4">DUF1146 domain-containing protein</fullName>
    </recommendedName>
</protein>
<evidence type="ECO:0008006" key="4">
    <source>
        <dbReference type="Google" id="ProtNLM"/>
    </source>
</evidence>
<evidence type="ECO:0000313" key="3">
    <source>
        <dbReference type="Proteomes" id="UP000004322"/>
    </source>
</evidence>
<proteinExistence type="predicted"/>
<dbReference type="Proteomes" id="UP000004322">
    <property type="component" value="Unassembled WGS sequence"/>
</dbReference>
<sequence>MEILQSLITIICHLFFILMSFQLLTRLVNWEKILRLNPDNFRQINLLVMFLAIGLGFLVSSFFLSVISLAMTIFTTVH</sequence>
<dbReference type="RefSeq" id="WP_004227798.1">
    <property type="nucleotide sequence ID" value="NZ_AEUV02000002.1"/>
</dbReference>